<evidence type="ECO:0000259" key="1">
    <source>
        <dbReference type="SMART" id="SM00421"/>
    </source>
</evidence>
<dbReference type="Proteomes" id="UP001148313">
    <property type="component" value="Unassembled WGS sequence"/>
</dbReference>
<feature type="domain" description="HTH luxR-type" evidence="1">
    <location>
        <begin position="193"/>
        <end position="250"/>
    </location>
</feature>
<sequence length="561" mass="60989">MKSPKGLSPKQADLLHKHDLAMRNLDDYSAFLEAWQTLIDENDTDELPDLQGFADFERYATYAVHSFLETGHTLSGGDLGQHECGAALVTGEGMIKQVNAFAGRSQKLTPGRSLSNCGIMFEGDSAVGTLLQKMEKDRRSTFHLVQAEDRRSGTPVVLAISRIDADGEDASLFLVLFIVPPDVQSTVAIMANKFGFTSAEAEIAEAFLEGRALRDIATQRGRSYVTIRNQFQRILEKSGCASQTELFRLSFSLFSLIGNPVETRQGSGRKVSRTMTLPRPNGRVVELTLSGDEAGRPILNLPSLFGHGVTPEIEDLLRDRGVLFVSLMRPGFGGTSPPAQDQDLYSCLAGDVRAILDSLEIPRCPCVARASAGRPFYNLAAQLPDRIDRGIVVNGLIPREYIEGKSVVSKWTTALMSASIVSYPVAMLILGTGNSLLTRSHGASFLKRMYQNSESDCAALDDPDAVACIRAGVHQVTQQGLGAGVQEMVDAFQNWSAELRALRTPVTVYHGVHDPNVPIAGVREFVSDNARCLTLVEETEGGGLLNHSHTARIIDLALEDE</sequence>
<reference evidence="2" key="1">
    <citation type="submission" date="2022-11" db="EMBL/GenBank/DDBJ databases">
        <title>Hoeflea poritis sp. nov., isolated from scleractinian coral Porites lutea.</title>
        <authorList>
            <person name="Zhang G."/>
            <person name="Wei Q."/>
            <person name="Cai L."/>
        </authorList>
    </citation>
    <scope>NUCLEOTIDE SEQUENCE</scope>
    <source>
        <strain evidence="2">E7-10</strain>
    </source>
</reference>
<dbReference type="SUPFAM" id="SSF53474">
    <property type="entry name" value="alpha/beta-Hydrolases"/>
    <property type="match status" value="1"/>
</dbReference>
<dbReference type="InterPro" id="IPR029058">
    <property type="entry name" value="AB_hydrolase_fold"/>
</dbReference>
<dbReference type="InterPro" id="IPR036388">
    <property type="entry name" value="WH-like_DNA-bd_sf"/>
</dbReference>
<evidence type="ECO:0000313" key="3">
    <source>
        <dbReference type="Proteomes" id="UP001148313"/>
    </source>
</evidence>
<dbReference type="InterPro" id="IPR000792">
    <property type="entry name" value="Tscrpt_reg_LuxR_C"/>
</dbReference>
<dbReference type="Gene3D" id="3.40.50.1820">
    <property type="entry name" value="alpha/beta hydrolase"/>
    <property type="match status" value="1"/>
</dbReference>
<comment type="caution">
    <text evidence="2">The sequence shown here is derived from an EMBL/GenBank/DDBJ whole genome shotgun (WGS) entry which is preliminary data.</text>
</comment>
<dbReference type="RefSeq" id="WP_271089561.1">
    <property type="nucleotide sequence ID" value="NZ_JAPJZH010000006.1"/>
</dbReference>
<keyword evidence="3" id="KW-1185">Reference proteome</keyword>
<organism evidence="2 3">
    <name type="scientific">Hoeflea poritis</name>
    <dbReference type="NCBI Taxonomy" id="2993659"/>
    <lineage>
        <taxon>Bacteria</taxon>
        <taxon>Pseudomonadati</taxon>
        <taxon>Pseudomonadota</taxon>
        <taxon>Alphaproteobacteria</taxon>
        <taxon>Hyphomicrobiales</taxon>
        <taxon>Rhizobiaceae</taxon>
        <taxon>Hoeflea</taxon>
    </lineage>
</organism>
<dbReference type="SMART" id="SM00421">
    <property type="entry name" value="HTH_LUXR"/>
    <property type="match status" value="1"/>
</dbReference>
<dbReference type="InterPro" id="IPR016032">
    <property type="entry name" value="Sig_transdc_resp-reg_C-effctor"/>
</dbReference>
<name>A0ABT4VMB8_9HYPH</name>
<dbReference type="Gene3D" id="1.10.10.10">
    <property type="entry name" value="Winged helix-like DNA-binding domain superfamily/Winged helix DNA-binding domain"/>
    <property type="match status" value="1"/>
</dbReference>
<proteinExistence type="predicted"/>
<dbReference type="EMBL" id="JAPJZH010000006">
    <property type="protein sequence ID" value="MDA4845868.1"/>
    <property type="molecule type" value="Genomic_DNA"/>
</dbReference>
<dbReference type="SUPFAM" id="SSF46894">
    <property type="entry name" value="C-terminal effector domain of the bipartite response regulators"/>
    <property type="match status" value="1"/>
</dbReference>
<keyword evidence="2" id="KW-0378">Hydrolase</keyword>
<accession>A0ABT4VMB8</accession>
<dbReference type="GO" id="GO:0016787">
    <property type="term" value="F:hydrolase activity"/>
    <property type="evidence" value="ECO:0007669"/>
    <property type="project" value="UniProtKB-KW"/>
</dbReference>
<protein>
    <submittedName>
        <fullName evidence="2">Alpha/beta hydrolase</fullName>
    </submittedName>
</protein>
<evidence type="ECO:0000313" key="2">
    <source>
        <dbReference type="EMBL" id="MDA4845868.1"/>
    </source>
</evidence>
<gene>
    <name evidence="2" type="ORF">OOZ53_10945</name>
</gene>